<accession>A0A1S1YW00</accession>
<sequence length="604" mass="67585">MNKLTTITVLFTLLVGCFSCHNKIEDLKVSSAEVEDSNKRMPFNQKVFILNSAGNNSTIYQVEYDFQGLIGNAKLTKLNTSEALPKGGHMCVSPDNRFLTVVVARQNKIFLVEINTGEVRSATLMAYNPNKVSIETVKSNPSSYLISNLKNSKGRKIGGITQVDIDQDGYLFIAGKAGFFRVVADRGNGIQDPRNVGYKKDIWSEIWEQQDEDYLKKNNIDTDKYGTNWVHAIHYSFAGGVSVESSEDGEENYFELDQKFNPKKVRFKGGDILFTQNSKETDGFESQRLISFSQWKGGTAIYLDLHWDYENEQISFNAGKVFGGLNTPKNGEIGRNAGKVTGAALTGDNMVLTSHHKSEYLQLRTLDGEIIASNILMELSEGGTLFHNWGDMASTQAFDVNSENDDQLSNKEIDGEYYEDWYRGDFDGHQYAEIKLYRPGMGADQYDVLDLSDDNHNVSKESRRNSANADIADYSKNGSKFVSLGGNSGYAIFRLPQPVTVTSSTTLQVVETSWYKSSGYTTIEDAFKAYPEKATVKVLTNNTARYFSEKLLNETWTEVGKASIANNEYHLSDLEGSTIQWILIEDTDSKTPDGFDINFVSVFE</sequence>
<reference evidence="1 2" key="1">
    <citation type="journal article" date="2012" name="Int. J. Syst. Evol. Microbiol.">
        <title>Flammeovirga pacifica sp. nov., isolated from deep-sea sediment.</title>
        <authorList>
            <person name="Xu H."/>
            <person name="Fu Y."/>
            <person name="Yang N."/>
            <person name="Ding Z."/>
            <person name="Lai Q."/>
            <person name="Zeng R."/>
        </authorList>
    </citation>
    <scope>NUCLEOTIDE SEQUENCE [LARGE SCALE GENOMIC DNA]</scope>
    <source>
        <strain evidence="2">DSM 24597 / LMG 26175 / WPAGA1</strain>
    </source>
</reference>
<protein>
    <submittedName>
        <fullName evidence="1">Uncharacterized protein</fullName>
    </submittedName>
</protein>
<proteinExistence type="predicted"/>
<evidence type="ECO:0000313" key="1">
    <source>
        <dbReference type="EMBL" id="OHX64985.1"/>
    </source>
</evidence>
<keyword evidence="2" id="KW-1185">Reference proteome</keyword>
<dbReference type="AlphaFoldDB" id="A0A1S1YW00"/>
<organism evidence="1 2">
    <name type="scientific">Flammeovirga pacifica</name>
    <dbReference type="NCBI Taxonomy" id="915059"/>
    <lineage>
        <taxon>Bacteria</taxon>
        <taxon>Pseudomonadati</taxon>
        <taxon>Bacteroidota</taxon>
        <taxon>Cytophagia</taxon>
        <taxon>Cytophagales</taxon>
        <taxon>Flammeovirgaceae</taxon>
        <taxon>Flammeovirga</taxon>
    </lineage>
</organism>
<dbReference type="EMBL" id="JRYR02000001">
    <property type="protein sequence ID" value="OHX64985.1"/>
    <property type="molecule type" value="Genomic_DNA"/>
</dbReference>
<dbReference type="RefSeq" id="WP_044224425.1">
    <property type="nucleotide sequence ID" value="NZ_JRYR02000001.1"/>
</dbReference>
<dbReference type="OrthoDB" id="973606at2"/>
<evidence type="ECO:0000313" key="2">
    <source>
        <dbReference type="Proteomes" id="UP000179797"/>
    </source>
</evidence>
<dbReference type="PROSITE" id="PS51257">
    <property type="entry name" value="PROKAR_LIPOPROTEIN"/>
    <property type="match status" value="1"/>
</dbReference>
<comment type="caution">
    <text evidence="1">The sequence shown here is derived from an EMBL/GenBank/DDBJ whole genome shotgun (WGS) entry which is preliminary data.</text>
</comment>
<gene>
    <name evidence="1" type="ORF">NH26_00785</name>
</gene>
<dbReference type="Proteomes" id="UP000179797">
    <property type="component" value="Unassembled WGS sequence"/>
</dbReference>
<name>A0A1S1YW00_FLAPC</name>
<dbReference type="SUPFAM" id="SSF63825">
    <property type="entry name" value="YWTD domain"/>
    <property type="match status" value="1"/>
</dbReference>